<keyword evidence="4 8" id="KW-0812">Transmembrane</keyword>
<evidence type="ECO:0000256" key="8">
    <source>
        <dbReference type="PROSITE-ProRule" id="PRU00282"/>
    </source>
</evidence>
<evidence type="ECO:0000256" key="5">
    <source>
        <dbReference type="ARBA" id="ARBA00022737"/>
    </source>
</evidence>
<feature type="transmembrane region" description="Helical" evidence="10">
    <location>
        <begin position="127"/>
        <end position="155"/>
    </location>
</feature>
<dbReference type="Gene3D" id="1.50.40.10">
    <property type="entry name" value="Mitochondrial carrier domain"/>
    <property type="match status" value="1"/>
</dbReference>
<dbReference type="InterPro" id="IPR052217">
    <property type="entry name" value="Mito/Peroxisomal_Carrier"/>
</dbReference>
<dbReference type="InterPro" id="IPR018108">
    <property type="entry name" value="MCP_transmembrane"/>
</dbReference>
<keyword evidence="12" id="KW-1185">Reference proteome</keyword>
<keyword evidence="7 8" id="KW-0472">Membrane</keyword>
<keyword evidence="3 9" id="KW-0813">Transport</keyword>
<dbReference type="GO" id="GO:0015217">
    <property type="term" value="F:ADP transmembrane transporter activity"/>
    <property type="evidence" value="ECO:0007669"/>
    <property type="project" value="TreeGrafter"/>
</dbReference>
<evidence type="ECO:0000256" key="7">
    <source>
        <dbReference type="ARBA" id="ARBA00023136"/>
    </source>
</evidence>
<accession>A0A8H6Z902</accession>
<dbReference type="EMBL" id="JACAZH010000002">
    <property type="protein sequence ID" value="KAF7374748.1"/>
    <property type="molecule type" value="Genomic_DNA"/>
</dbReference>
<evidence type="ECO:0000256" key="3">
    <source>
        <dbReference type="ARBA" id="ARBA00022448"/>
    </source>
</evidence>
<reference evidence="11" key="1">
    <citation type="submission" date="2020-05" db="EMBL/GenBank/DDBJ databases">
        <title>Mycena genomes resolve the evolution of fungal bioluminescence.</title>
        <authorList>
            <person name="Tsai I.J."/>
        </authorList>
    </citation>
    <scope>NUCLEOTIDE SEQUENCE</scope>
    <source>
        <strain evidence="11">160909Yilan</strain>
    </source>
</reference>
<dbReference type="Pfam" id="PF00153">
    <property type="entry name" value="Mito_carr"/>
    <property type="match status" value="3"/>
</dbReference>
<dbReference type="PANTHER" id="PTHR45939:SF1">
    <property type="entry name" value="MITOCHONDRIAL THIAMINE PYROPHOSPHATE CARRIER 1-RELATED"/>
    <property type="match status" value="1"/>
</dbReference>
<feature type="repeat" description="Solcar" evidence="8">
    <location>
        <begin position="12"/>
        <end position="110"/>
    </location>
</feature>
<evidence type="ECO:0000256" key="1">
    <source>
        <dbReference type="ARBA" id="ARBA00004141"/>
    </source>
</evidence>
<evidence type="ECO:0000256" key="4">
    <source>
        <dbReference type="ARBA" id="ARBA00022692"/>
    </source>
</evidence>
<evidence type="ECO:0000256" key="10">
    <source>
        <dbReference type="SAM" id="Phobius"/>
    </source>
</evidence>
<dbReference type="PANTHER" id="PTHR45939">
    <property type="entry name" value="PEROXISOMAL MEMBRANE PROTEIN PMP34-RELATED"/>
    <property type="match status" value="1"/>
</dbReference>
<organism evidence="11 12">
    <name type="scientific">Mycena sanguinolenta</name>
    <dbReference type="NCBI Taxonomy" id="230812"/>
    <lineage>
        <taxon>Eukaryota</taxon>
        <taxon>Fungi</taxon>
        <taxon>Dikarya</taxon>
        <taxon>Basidiomycota</taxon>
        <taxon>Agaricomycotina</taxon>
        <taxon>Agaricomycetes</taxon>
        <taxon>Agaricomycetidae</taxon>
        <taxon>Agaricales</taxon>
        <taxon>Marasmiineae</taxon>
        <taxon>Mycenaceae</taxon>
        <taxon>Mycena</taxon>
    </lineage>
</organism>
<keyword evidence="6 10" id="KW-1133">Transmembrane helix</keyword>
<dbReference type="GO" id="GO:0016020">
    <property type="term" value="C:membrane"/>
    <property type="evidence" value="ECO:0007669"/>
    <property type="project" value="UniProtKB-SubCell"/>
</dbReference>
<dbReference type="OrthoDB" id="446044at2759"/>
<comment type="similarity">
    <text evidence="2 9">Belongs to the mitochondrial carrier (TC 2.A.29) family.</text>
</comment>
<evidence type="ECO:0000256" key="9">
    <source>
        <dbReference type="RuleBase" id="RU000488"/>
    </source>
</evidence>
<evidence type="ECO:0000256" key="2">
    <source>
        <dbReference type="ARBA" id="ARBA00006375"/>
    </source>
</evidence>
<dbReference type="SUPFAM" id="SSF103506">
    <property type="entry name" value="Mitochondrial carrier"/>
    <property type="match status" value="1"/>
</dbReference>
<dbReference type="Proteomes" id="UP000623467">
    <property type="component" value="Unassembled WGS sequence"/>
</dbReference>
<evidence type="ECO:0008006" key="13">
    <source>
        <dbReference type="Google" id="ProtNLM"/>
    </source>
</evidence>
<dbReference type="InterPro" id="IPR023395">
    <property type="entry name" value="MCP_dom_sf"/>
</dbReference>
<feature type="transmembrane region" description="Helical" evidence="10">
    <location>
        <begin position="85"/>
        <end position="107"/>
    </location>
</feature>
<gene>
    <name evidence="11" type="ORF">MSAN_00360300</name>
</gene>
<evidence type="ECO:0000256" key="6">
    <source>
        <dbReference type="ARBA" id="ARBA00022989"/>
    </source>
</evidence>
<dbReference type="PROSITE" id="PS51257">
    <property type="entry name" value="PROKAR_LIPOPROTEIN"/>
    <property type="match status" value="1"/>
</dbReference>
<name>A0A8H6Z902_9AGAR</name>
<comment type="caution">
    <text evidence="11">The sequence shown here is derived from an EMBL/GenBank/DDBJ whole genome shotgun (WGS) entry which is preliminary data.</text>
</comment>
<feature type="transmembrane region" description="Helical" evidence="10">
    <location>
        <begin position="15"/>
        <end position="36"/>
    </location>
</feature>
<dbReference type="PROSITE" id="PS50920">
    <property type="entry name" value="SOLCAR"/>
    <property type="match status" value="3"/>
</dbReference>
<evidence type="ECO:0000313" key="12">
    <source>
        <dbReference type="Proteomes" id="UP000623467"/>
    </source>
</evidence>
<feature type="repeat" description="Solcar" evidence="8">
    <location>
        <begin position="128"/>
        <end position="220"/>
    </location>
</feature>
<protein>
    <recommendedName>
        <fullName evidence="13">Mitochondrial carrier</fullName>
    </recommendedName>
</protein>
<comment type="subcellular location">
    <subcellularLocation>
        <location evidence="1">Membrane</location>
        <topology evidence="1">Multi-pass membrane protein</topology>
    </subcellularLocation>
</comment>
<dbReference type="AlphaFoldDB" id="A0A8H6Z902"/>
<feature type="repeat" description="Solcar" evidence="8">
    <location>
        <begin position="234"/>
        <end position="343"/>
    </location>
</feature>
<sequence length="355" mass="38626">MSVQSKAVPVKLSPFGSALAGALGGCFSTAYALLVLQTLFHSDNHKVLAKTQIQASKSKNKDELSMLAVLGRIFKKEGIFGYYRGFWATMLNTFSQQYAYFFFYSFVRSSYINRLARKLPAGATLPALSTAAELLIGAIAGALAQIFTIPVSVIATRQQVGRSASTKPGAPAEDDSFLGVGREIIREEGVGGLWLGLKPGLVLTVNPAITYGVFERVKSLLIAAQLKAGTGDKITPGLSFAIGAISKTLATVVTYPYIMAKVRIQTRTADEDEAKIEHLELPVANKPHHEHSKLKHPGAIDILSQVLQREGFTGWYRGMAAQITKAVLSQALLFMSKEQFEQWALAIMILYARLR</sequence>
<keyword evidence="5" id="KW-0677">Repeat</keyword>
<evidence type="ECO:0000313" key="11">
    <source>
        <dbReference type="EMBL" id="KAF7374748.1"/>
    </source>
</evidence>
<proteinExistence type="inferred from homology"/>